<proteinExistence type="inferred from homology"/>
<dbReference type="CDD" id="cd09281">
    <property type="entry name" value="UPF0066"/>
    <property type="match status" value="1"/>
</dbReference>
<keyword evidence="1" id="KW-0949">S-adenosyl-L-methionine</keyword>
<accession>A0A0D2JB04</accession>
<dbReference type="AlphaFoldDB" id="A0A0D2JB04"/>
<dbReference type="InterPro" id="IPR040372">
    <property type="entry name" value="YaeB-like"/>
</dbReference>
<evidence type="ECO:0000313" key="4">
    <source>
        <dbReference type="EMBL" id="KIX15309.1"/>
    </source>
</evidence>
<evidence type="ECO:0000313" key="5">
    <source>
        <dbReference type="Proteomes" id="UP000032233"/>
    </source>
</evidence>
<dbReference type="PANTHER" id="PTHR12818">
    <property type="entry name" value="TRNA (ADENINE(37)-N6)-METHYLTRANSFERASE"/>
    <property type="match status" value="1"/>
</dbReference>
<organism evidence="4 5">
    <name type="scientific">Dethiosulfatarculus sandiegensis</name>
    <dbReference type="NCBI Taxonomy" id="1429043"/>
    <lineage>
        <taxon>Bacteria</taxon>
        <taxon>Pseudomonadati</taxon>
        <taxon>Thermodesulfobacteriota</taxon>
        <taxon>Desulfarculia</taxon>
        <taxon>Desulfarculales</taxon>
        <taxon>Desulfarculaceae</taxon>
        <taxon>Dethiosulfatarculus</taxon>
    </lineage>
</organism>
<comment type="caution">
    <text evidence="4">The sequence shown here is derived from an EMBL/GenBank/DDBJ whole genome shotgun (WGS) entry which is preliminary data.</text>
</comment>
<dbReference type="PANTHER" id="PTHR12818:SF0">
    <property type="entry name" value="TRNA (ADENINE(37)-N6)-METHYLTRANSFERASE"/>
    <property type="match status" value="1"/>
</dbReference>
<dbReference type="Proteomes" id="UP000032233">
    <property type="component" value="Unassembled WGS sequence"/>
</dbReference>
<dbReference type="SUPFAM" id="SSF118196">
    <property type="entry name" value="YaeB-like"/>
    <property type="match status" value="1"/>
</dbReference>
<evidence type="ECO:0000259" key="3">
    <source>
        <dbReference type="PROSITE" id="PS51668"/>
    </source>
</evidence>
<reference evidence="4 5" key="1">
    <citation type="submission" date="2013-11" db="EMBL/GenBank/DDBJ databases">
        <title>Metagenomic analysis of a methanogenic consortium involved in long chain n-alkane degradation.</title>
        <authorList>
            <person name="Davidova I.A."/>
            <person name="Callaghan A.V."/>
            <person name="Wawrik B."/>
            <person name="Pruitt S."/>
            <person name="Marks C."/>
            <person name="Duncan K.E."/>
            <person name="Suflita J.M."/>
        </authorList>
    </citation>
    <scope>NUCLEOTIDE SEQUENCE [LARGE SCALE GENOMIC DNA]</scope>
    <source>
        <strain evidence="4 5">SPR</strain>
    </source>
</reference>
<dbReference type="InterPro" id="IPR036413">
    <property type="entry name" value="YaeB-like_sf"/>
</dbReference>
<keyword evidence="5" id="KW-1185">Reference proteome</keyword>
<sequence>MTITPVGWVESPLTAPSLKGSKDGIAHRDGKMPEITEAEVESRIVLDPAYTGLIEGIEEFSHALVIYWPHLLPAEGRRAVKVHPAGFKDLPLVGVFATCSPARPNPLLVTVVKVLSREDNVLNVFGLEAVDKSPILDIKPYSKYYLSREDVTIAPWMKALEDKFRD</sequence>
<dbReference type="Gene3D" id="2.40.30.70">
    <property type="entry name" value="YaeB-like"/>
    <property type="match status" value="1"/>
</dbReference>
<dbReference type="STRING" id="1429043.X474_03980"/>
<dbReference type="EMBL" id="AZAC01000003">
    <property type="protein sequence ID" value="KIX15309.1"/>
    <property type="molecule type" value="Genomic_DNA"/>
</dbReference>
<protein>
    <recommendedName>
        <fullName evidence="3">TsaA-like domain-containing protein</fullName>
    </recommendedName>
</protein>
<evidence type="ECO:0000256" key="2">
    <source>
        <dbReference type="ARBA" id="ARBA00033753"/>
    </source>
</evidence>
<dbReference type="Pfam" id="PF01980">
    <property type="entry name" value="TrmO_N"/>
    <property type="match status" value="1"/>
</dbReference>
<comment type="similarity">
    <text evidence="2">Belongs to the tRNA methyltransferase O family.</text>
</comment>
<dbReference type="InParanoid" id="A0A0D2JB04"/>
<dbReference type="InterPro" id="IPR023370">
    <property type="entry name" value="TrmO-like_N"/>
</dbReference>
<dbReference type="PROSITE" id="PS51668">
    <property type="entry name" value="TSAA_2"/>
    <property type="match status" value="1"/>
</dbReference>
<gene>
    <name evidence="4" type="ORF">X474_03980</name>
</gene>
<dbReference type="InterPro" id="IPR036414">
    <property type="entry name" value="YaeB_N_sf"/>
</dbReference>
<evidence type="ECO:0000256" key="1">
    <source>
        <dbReference type="ARBA" id="ARBA00022691"/>
    </source>
</evidence>
<feature type="domain" description="TsaA-like" evidence="3">
    <location>
        <begin position="3"/>
        <end position="150"/>
    </location>
</feature>
<name>A0A0D2JB04_9BACT</name>